<evidence type="ECO:0000256" key="3">
    <source>
        <dbReference type="SAM" id="MobiDB-lite"/>
    </source>
</evidence>
<name>A0ABX1VKQ8_9PLAN</name>
<feature type="region of interest" description="Disordered" evidence="3">
    <location>
        <begin position="443"/>
        <end position="496"/>
    </location>
</feature>
<dbReference type="Gene3D" id="3.30.1120.10">
    <property type="match status" value="1"/>
</dbReference>
<dbReference type="EC" id="3.1.6.1" evidence="6"/>
<evidence type="ECO:0000313" key="7">
    <source>
        <dbReference type="Proteomes" id="UP000609651"/>
    </source>
</evidence>
<dbReference type="InterPro" id="IPR050738">
    <property type="entry name" value="Sulfatase"/>
</dbReference>
<evidence type="ECO:0000313" key="6">
    <source>
        <dbReference type="EMBL" id="NNJ27936.1"/>
    </source>
</evidence>
<dbReference type="EMBL" id="WTPX01000235">
    <property type="protein sequence ID" value="NNJ27936.1"/>
    <property type="molecule type" value="Genomic_DNA"/>
</dbReference>
<keyword evidence="2 6" id="KW-0378">Hydrolase</keyword>
<evidence type="ECO:0000256" key="4">
    <source>
        <dbReference type="SAM" id="SignalP"/>
    </source>
</evidence>
<organism evidence="6 7">
    <name type="scientific">Alienimonas chondri</name>
    <dbReference type="NCBI Taxonomy" id="2681879"/>
    <lineage>
        <taxon>Bacteria</taxon>
        <taxon>Pseudomonadati</taxon>
        <taxon>Planctomycetota</taxon>
        <taxon>Planctomycetia</taxon>
        <taxon>Planctomycetales</taxon>
        <taxon>Planctomycetaceae</taxon>
        <taxon>Alienimonas</taxon>
    </lineage>
</organism>
<evidence type="ECO:0000256" key="2">
    <source>
        <dbReference type="ARBA" id="ARBA00022801"/>
    </source>
</evidence>
<proteinExistence type="inferred from homology"/>
<comment type="caution">
    <text evidence="6">The sequence shown here is derived from an EMBL/GenBank/DDBJ whole genome shotgun (WGS) entry which is preliminary data.</text>
</comment>
<dbReference type="Pfam" id="PF00884">
    <property type="entry name" value="Sulfatase"/>
    <property type="match status" value="1"/>
</dbReference>
<reference evidence="6 7" key="1">
    <citation type="journal article" date="2020" name="Syst. Appl. Microbiol.">
        <title>Alienimonas chondri sp. nov., a novel planctomycete isolated from the biofilm of the red alga Chondrus crispus.</title>
        <authorList>
            <person name="Vitorino I."/>
            <person name="Albuquerque L."/>
            <person name="Wiegand S."/>
            <person name="Kallscheuer N."/>
            <person name="da Costa M.S."/>
            <person name="Lobo-da-Cunha A."/>
            <person name="Jogler C."/>
            <person name="Lage O.M."/>
        </authorList>
    </citation>
    <scope>NUCLEOTIDE SEQUENCE [LARGE SCALE GENOMIC DNA]</scope>
    <source>
        <strain evidence="6 7">LzC2</strain>
    </source>
</reference>
<keyword evidence="7" id="KW-1185">Reference proteome</keyword>
<evidence type="ECO:0000259" key="5">
    <source>
        <dbReference type="Pfam" id="PF00884"/>
    </source>
</evidence>
<feature type="chain" id="PRO_5045382323" evidence="4">
    <location>
        <begin position="20"/>
        <end position="496"/>
    </location>
</feature>
<sequence length="496" mass="53225">MLVAALLAAVVPLAPVVAAAEDARAFDPPPPRGIVLVMADDLGFAQVGYPIGPRDEPHPVLKTPHLNAMAANGLRLDGFRSAAFTCSPTRASVLTGRTNDRTGVQEHGYPLNPNEITLPQLLKDAGYATGHFGKWHLNGLRGPGVPILKDDPLGPGPFGFETWVSVTNFFDRDPLMSRGGTFEQFEGDSSDIIVSEALTFIRQQTAANKPFLAVVWYGSPHSPFVASDADASPFADLPKGSRDHHAEIAAIDRSVGTLRAGLRDAGVAQHTLLWFCSDNGGLKMEPSAVAPLRGNKGTIYEGGLRVPAIVEWPAAIDPGRVSEALTVTSDILPTVCAAAGVAPPTRPLDGTNLLPLLTGRSADWERPGPLGFRQKGSVAWVDDGLKLLSSRRGRQAGDQRTWELYDLAADPTESTDLAAKRPADVARMAEAFEQWNASVDASAAGADYGPNPRPARTADQQWAQDPRYAPFLDEWRTRPEYRGTIQRHAKPAPANR</sequence>
<gene>
    <name evidence="6" type="primary">atsA_38</name>
    <name evidence="6" type="ORF">LzC2_40470</name>
</gene>
<dbReference type="PANTHER" id="PTHR42693">
    <property type="entry name" value="ARYLSULFATASE FAMILY MEMBER"/>
    <property type="match status" value="1"/>
</dbReference>
<comment type="similarity">
    <text evidence="1">Belongs to the sulfatase family.</text>
</comment>
<feature type="signal peptide" evidence="4">
    <location>
        <begin position="1"/>
        <end position="19"/>
    </location>
</feature>
<keyword evidence="4" id="KW-0732">Signal</keyword>
<dbReference type="SUPFAM" id="SSF53649">
    <property type="entry name" value="Alkaline phosphatase-like"/>
    <property type="match status" value="1"/>
</dbReference>
<dbReference type="InterPro" id="IPR017850">
    <property type="entry name" value="Alkaline_phosphatase_core_sf"/>
</dbReference>
<dbReference type="PANTHER" id="PTHR42693:SF53">
    <property type="entry name" value="ENDO-4-O-SULFATASE"/>
    <property type="match status" value="1"/>
</dbReference>
<dbReference type="Proteomes" id="UP000609651">
    <property type="component" value="Unassembled WGS sequence"/>
</dbReference>
<evidence type="ECO:0000256" key="1">
    <source>
        <dbReference type="ARBA" id="ARBA00008779"/>
    </source>
</evidence>
<dbReference type="Gene3D" id="3.40.720.10">
    <property type="entry name" value="Alkaline Phosphatase, subunit A"/>
    <property type="match status" value="1"/>
</dbReference>
<protein>
    <submittedName>
        <fullName evidence="6">Arylsulfatase</fullName>
        <ecNumber evidence="6">3.1.6.1</ecNumber>
    </submittedName>
</protein>
<accession>A0ABX1VKQ8</accession>
<feature type="domain" description="Sulfatase N-terminal" evidence="5">
    <location>
        <begin position="34"/>
        <end position="341"/>
    </location>
</feature>
<dbReference type="GO" id="GO:0004065">
    <property type="term" value="F:arylsulfatase activity"/>
    <property type="evidence" value="ECO:0007669"/>
    <property type="project" value="UniProtKB-EC"/>
</dbReference>
<dbReference type="RefSeq" id="WP_171189840.1">
    <property type="nucleotide sequence ID" value="NZ_WTPX01000235.1"/>
</dbReference>
<dbReference type="InterPro" id="IPR000917">
    <property type="entry name" value="Sulfatase_N"/>
</dbReference>